<dbReference type="Pfam" id="PF13405">
    <property type="entry name" value="EF-hand_6"/>
    <property type="match status" value="1"/>
</dbReference>
<protein>
    <recommendedName>
        <fullName evidence="1">Calmodulin</fullName>
    </recommendedName>
</protein>
<dbReference type="Proteomes" id="UP000823046">
    <property type="component" value="Unassembled WGS sequence"/>
</dbReference>
<feature type="domain" description="EF-hand" evidence="5">
    <location>
        <begin position="2"/>
        <end position="37"/>
    </location>
</feature>
<keyword evidence="4" id="KW-0007">Acetylation</keyword>
<sequence>MALDKKFQQAFVIFDTDGDGEITSYQATHALQSCGFIMRKEDIAKVPETLTLEKFSDLVAVFQKGKSPESELKNLFKAFDRGGNGKLNSKELSQVMATLGDQLSEEEVKQMITDLDPNNTGQVDYIKLILSLTE</sequence>
<evidence type="ECO:0000313" key="7">
    <source>
        <dbReference type="Proteomes" id="UP000823046"/>
    </source>
</evidence>
<dbReference type="InterPro" id="IPR002048">
    <property type="entry name" value="EF_hand_dom"/>
</dbReference>
<dbReference type="CDD" id="cd00051">
    <property type="entry name" value="EFh"/>
    <property type="match status" value="1"/>
</dbReference>
<dbReference type="PROSITE" id="PS51257">
    <property type="entry name" value="PROKAR_LIPOPROTEIN"/>
    <property type="match status" value="1"/>
</dbReference>
<dbReference type="InterPro" id="IPR011992">
    <property type="entry name" value="EF-hand-dom_pair"/>
</dbReference>
<dbReference type="Pfam" id="PF13499">
    <property type="entry name" value="EF-hand_7"/>
    <property type="match status" value="1"/>
</dbReference>
<proteinExistence type="predicted"/>
<name>A0ABQ7JBN0_9APIC</name>
<keyword evidence="2" id="KW-0479">Metal-binding</keyword>
<accession>A0ABQ7JBN0</accession>
<dbReference type="InterPro" id="IPR050230">
    <property type="entry name" value="CALM/Myosin/TropC-like"/>
</dbReference>
<reference evidence="6 7" key="1">
    <citation type="journal article" date="2020" name="bioRxiv">
        <title>Metabolic contributions of an alphaproteobacterial endosymbiont in the apicomplexan Cardiosporidium cionae.</title>
        <authorList>
            <person name="Hunter E.S."/>
            <person name="Paight C.J."/>
            <person name="Lane C.E."/>
        </authorList>
    </citation>
    <scope>NUCLEOTIDE SEQUENCE [LARGE SCALE GENOMIC DNA]</scope>
    <source>
        <strain evidence="6">ESH_2018</strain>
    </source>
</reference>
<gene>
    <name evidence="6" type="ORF">IE077_000284</name>
</gene>
<dbReference type="EMBL" id="JADAQX010000183">
    <property type="protein sequence ID" value="KAF8821408.1"/>
    <property type="molecule type" value="Genomic_DNA"/>
</dbReference>
<keyword evidence="7" id="KW-1185">Reference proteome</keyword>
<keyword evidence="3" id="KW-0677">Repeat</keyword>
<organism evidence="6 7">
    <name type="scientific">Cardiosporidium cionae</name>
    <dbReference type="NCBI Taxonomy" id="476202"/>
    <lineage>
        <taxon>Eukaryota</taxon>
        <taxon>Sar</taxon>
        <taxon>Alveolata</taxon>
        <taxon>Apicomplexa</taxon>
        <taxon>Aconoidasida</taxon>
        <taxon>Nephromycida</taxon>
        <taxon>Cardiosporidium</taxon>
    </lineage>
</organism>
<dbReference type="SMART" id="SM00054">
    <property type="entry name" value="EFh"/>
    <property type="match status" value="3"/>
</dbReference>
<evidence type="ECO:0000256" key="4">
    <source>
        <dbReference type="ARBA" id="ARBA00022990"/>
    </source>
</evidence>
<evidence type="ECO:0000256" key="3">
    <source>
        <dbReference type="ARBA" id="ARBA00022737"/>
    </source>
</evidence>
<dbReference type="PROSITE" id="PS50222">
    <property type="entry name" value="EF_HAND_2"/>
    <property type="match status" value="2"/>
</dbReference>
<evidence type="ECO:0000256" key="2">
    <source>
        <dbReference type="ARBA" id="ARBA00022723"/>
    </source>
</evidence>
<dbReference type="SUPFAM" id="SSF47473">
    <property type="entry name" value="EF-hand"/>
    <property type="match status" value="1"/>
</dbReference>
<dbReference type="Gene3D" id="1.10.238.10">
    <property type="entry name" value="EF-hand"/>
    <property type="match status" value="2"/>
</dbReference>
<evidence type="ECO:0000313" key="6">
    <source>
        <dbReference type="EMBL" id="KAF8821408.1"/>
    </source>
</evidence>
<dbReference type="PANTHER" id="PTHR23048">
    <property type="entry name" value="MYOSIN LIGHT CHAIN 1, 3"/>
    <property type="match status" value="1"/>
</dbReference>
<dbReference type="PANTHER" id="PTHR23048:SF0">
    <property type="entry name" value="CALMODULIN LIKE 3"/>
    <property type="match status" value="1"/>
</dbReference>
<comment type="caution">
    <text evidence="6">The sequence shown here is derived from an EMBL/GenBank/DDBJ whole genome shotgun (WGS) entry which is preliminary data.</text>
</comment>
<feature type="domain" description="EF-hand" evidence="5">
    <location>
        <begin position="67"/>
        <end position="102"/>
    </location>
</feature>
<evidence type="ECO:0000256" key="1">
    <source>
        <dbReference type="ARBA" id="ARBA00020786"/>
    </source>
</evidence>
<evidence type="ECO:0000259" key="5">
    <source>
        <dbReference type="PROSITE" id="PS50222"/>
    </source>
</evidence>